<name>A0A345U6Y1_9FLOR</name>
<dbReference type="InterPro" id="IPR000529">
    <property type="entry name" value="Ribosomal_bS6"/>
</dbReference>
<proteinExistence type="inferred from homology"/>
<accession>A0A345U6Y1</accession>
<gene>
    <name evidence="2 3" type="primary">rps6</name>
</gene>
<dbReference type="GeneID" id="37622926"/>
<dbReference type="PANTHER" id="PTHR21011:SF1">
    <property type="entry name" value="SMALL RIBOSOMAL SUBUNIT PROTEIN BS6M"/>
    <property type="match status" value="1"/>
</dbReference>
<dbReference type="HAMAP" id="MF_00360">
    <property type="entry name" value="Ribosomal_bS6"/>
    <property type="match status" value="1"/>
</dbReference>
<dbReference type="GO" id="GO:0005840">
    <property type="term" value="C:ribosome"/>
    <property type="evidence" value="ECO:0007669"/>
    <property type="project" value="UniProtKB-KW"/>
</dbReference>
<dbReference type="Pfam" id="PF01250">
    <property type="entry name" value="Ribosomal_S6"/>
    <property type="match status" value="1"/>
</dbReference>
<keyword evidence="2 3" id="KW-0689">Ribosomal protein</keyword>
<dbReference type="NCBIfam" id="TIGR00166">
    <property type="entry name" value="S6"/>
    <property type="match status" value="1"/>
</dbReference>
<dbReference type="RefSeq" id="YP_009510544.1">
    <property type="nucleotide sequence ID" value="NC_039140.1"/>
</dbReference>
<dbReference type="Gene3D" id="3.30.70.60">
    <property type="match status" value="1"/>
</dbReference>
<comment type="subcellular location">
    <subcellularLocation>
        <location evidence="2">Plastid</location>
        <location evidence="2">Chloroplast</location>
    </subcellularLocation>
</comment>
<dbReference type="GO" id="GO:0006412">
    <property type="term" value="P:translation"/>
    <property type="evidence" value="ECO:0007669"/>
    <property type="project" value="UniProtKB-UniRule"/>
</dbReference>
<comment type="similarity">
    <text evidence="1 2">Belongs to the bacterial ribosomal protein bS6 family.</text>
</comment>
<evidence type="ECO:0000256" key="2">
    <source>
        <dbReference type="HAMAP-Rule" id="MF_00360"/>
    </source>
</evidence>
<dbReference type="AlphaFoldDB" id="A0A345U6Y1"/>
<keyword evidence="2" id="KW-0694">RNA-binding</keyword>
<dbReference type="EMBL" id="MH396010">
    <property type="protein sequence ID" value="AXI96217.1"/>
    <property type="molecule type" value="Genomic_DNA"/>
</dbReference>
<dbReference type="CDD" id="cd15487">
    <property type="entry name" value="bS6_chloro_cyano"/>
    <property type="match status" value="1"/>
</dbReference>
<comment type="function">
    <text evidence="2">Binds together with bS18 to 16S ribosomal RNA.</text>
</comment>
<keyword evidence="2" id="KW-0687">Ribonucleoprotein</keyword>
<keyword evidence="3" id="KW-0150">Chloroplast</keyword>
<dbReference type="PANTHER" id="PTHR21011">
    <property type="entry name" value="MITOCHONDRIAL 28S RIBOSOMAL PROTEIN S6"/>
    <property type="match status" value="1"/>
</dbReference>
<dbReference type="InterPro" id="IPR035980">
    <property type="entry name" value="Ribosomal_bS6_sf"/>
</dbReference>
<keyword evidence="3" id="KW-0934">Plastid</keyword>
<organism evidence="3">
    <name type="scientific">Gracilaria ferox</name>
    <dbReference type="NCBI Taxonomy" id="1184158"/>
    <lineage>
        <taxon>Eukaryota</taxon>
        <taxon>Rhodophyta</taxon>
        <taxon>Florideophyceae</taxon>
        <taxon>Rhodymeniophycidae</taxon>
        <taxon>Gracilariales</taxon>
        <taxon>Gracilariaceae</taxon>
        <taxon>Gracilaria</taxon>
    </lineage>
</organism>
<evidence type="ECO:0000313" key="3">
    <source>
        <dbReference type="EMBL" id="AXI96217.1"/>
    </source>
</evidence>
<dbReference type="GO" id="GO:0070181">
    <property type="term" value="F:small ribosomal subunit rRNA binding"/>
    <property type="evidence" value="ECO:0007669"/>
    <property type="project" value="TreeGrafter"/>
</dbReference>
<dbReference type="InterPro" id="IPR014717">
    <property type="entry name" value="Transl_elong_EF1B/ribsomal_bS6"/>
</dbReference>
<dbReference type="InterPro" id="IPR020814">
    <property type="entry name" value="Ribosomal_S6_plastid/chlpt"/>
</dbReference>
<evidence type="ECO:0000256" key="1">
    <source>
        <dbReference type="ARBA" id="ARBA00009512"/>
    </source>
</evidence>
<keyword evidence="2" id="KW-0699">rRNA-binding</keyword>
<dbReference type="SUPFAM" id="SSF54995">
    <property type="entry name" value="Ribosomal protein S6"/>
    <property type="match status" value="1"/>
</dbReference>
<dbReference type="GO" id="GO:0009507">
    <property type="term" value="C:chloroplast"/>
    <property type="evidence" value="ECO:0007669"/>
    <property type="project" value="UniProtKB-SubCell"/>
</dbReference>
<geneLocation type="chloroplast" evidence="3"/>
<protein>
    <recommendedName>
        <fullName evidence="2">Small ribosomal subunit protein bS6c</fullName>
    </recommendedName>
</protein>
<dbReference type="GO" id="GO:0003735">
    <property type="term" value="F:structural constituent of ribosome"/>
    <property type="evidence" value="ECO:0007669"/>
    <property type="project" value="InterPro"/>
</dbReference>
<dbReference type="GO" id="GO:1990904">
    <property type="term" value="C:ribonucleoprotein complex"/>
    <property type="evidence" value="ECO:0007669"/>
    <property type="project" value="UniProtKB-KW"/>
</dbReference>
<sequence>MNFNHYETIYILQPNITEAENLALVNQYKALIKKYGGQNILIQHKGRRHLNYNIQSHYDGIYVQINYMAGSNLVKILEKTMYLTGEVIRYMTIKNGRTDHIKV</sequence>
<reference evidence="3" key="1">
    <citation type="submission" date="2018-05" db="EMBL/GenBank/DDBJ databases">
        <title>Organellar genomes of Gracilariaceae.</title>
        <authorList>
            <person name="Iha C."/>
            <person name="Oliveira M.C."/>
        </authorList>
    </citation>
    <scope>NUCLEOTIDE SEQUENCE</scope>
</reference>